<dbReference type="InterPro" id="IPR004107">
    <property type="entry name" value="Integrase_SAM-like_N"/>
</dbReference>
<dbReference type="Pfam" id="PF02899">
    <property type="entry name" value="Phage_int_SAM_1"/>
    <property type="match status" value="1"/>
</dbReference>
<evidence type="ECO:0000313" key="5">
    <source>
        <dbReference type="Proteomes" id="UP000051733"/>
    </source>
</evidence>
<gene>
    <name evidence="4" type="ORF">FC26_GL002093</name>
</gene>
<dbReference type="Proteomes" id="UP000051733">
    <property type="component" value="Unassembled WGS sequence"/>
</dbReference>
<keyword evidence="5" id="KW-1185">Reference proteome</keyword>
<organism evidence="4 5">
    <name type="scientific">Paucilactobacillus vaccinostercus DSM 20634</name>
    <dbReference type="NCBI Taxonomy" id="1423813"/>
    <lineage>
        <taxon>Bacteria</taxon>
        <taxon>Bacillati</taxon>
        <taxon>Bacillota</taxon>
        <taxon>Bacilli</taxon>
        <taxon>Lactobacillales</taxon>
        <taxon>Lactobacillaceae</taxon>
        <taxon>Paucilactobacillus</taxon>
    </lineage>
</organism>
<dbReference type="PROSITE" id="PS51900">
    <property type="entry name" value="CB"/>
    <property type="match status" value="1"/>
</dbReference>
<proteinExistence type="predicted"/>
<dbReference type="AlphaFoldDB" id="A0A0R2A625"/>
<evidence type="ECO:0000313" key="4">
    <source>
        <dbReference type="EMBL" id="KRM62519.1"/>
    </source>
</evidence>
<keyword evidence="1 2" id="KW-0238">DNA-binding</keyword>
<dbReference type="Gene3D" id="1.10.150.130">
    <property type="match status" value="1"/>
</dbReference>
<dbReference type="GO" id="GO:0003677">
    <property type="term" value="F:DNA binding"/>
    <property type="evidence" value="ECO:0007669"/>
    <property type="project" value="UniProtKB-UniRule"/>
</dbReference>
<dbReference type="EMBL" id="AYYY01000005">
    <property type="protein sequence ID" value="KRM62519.1"/>
    <property type="molecule type" value="Genomic_DNA"/>
</dbReference>
<dbReference type="GO" id="GO:0015074">
    <property type="term" value="P:DNA integration"/>
    <property type="evidence" value="ECO:0007669"/>
    <property type="project" value="InterPro"/>
</dbReference>
<dbReference type="InterPro" id="IPR044068">
    <property type="entry name" value="CB"/>
</dbReference>
<sequence length="274" mass="31986">MPYPYQIDFVRFLRHQQLASATITSYNQSLSEFFSFLTTTNTGFADHPTVNNIFDRDIEAYLTWLTDQQQAKATTINKILSQINRYFQFLFTHHLTTQLPTISIHGPKRDTQAPFQTKWLATLPIILDDAHVHHYTRLTLLLLSKGYTVQEFLQPHFYLTWQSLPATVEHELTFRESFQTFITPLQRRQHSADIFLKQRLDLANPRLTNAALHKYLKKDSQYLGFSISPKVLHQSYILSVLQRESGLSDQQLAAKLMLDPQALQYYQHLLIDLS</sequence>
<dbReference type="PATRIC" id="fig|1423813.3.peg.2130"/>
<protein>
    <recommendedName>
        <fullName evidence="3">Core-binding (CB) domain-containing protein</fullName>
    </recommendedName>
</protein>
<dbReference type="STRING" id="1423813.FC26_GL002093"/>
<accession>A0A0R2A625</accession>
<evidence type="ECO:0000256" key="2">
    <source>
        <dbReference type="PROSITE-ProRule" id="PRU01248"/>
    </source>
</evidence>
<comment type="caution">
    <text evidence="4">The sequence shown here is derived from an EMBL/GenBank/DDBJ whole genome shotgun (WGS) entry which is preliminary data.</text>
</comment>
<evidence type="ECO:0000256" key="1">
    <source>
        <dbReference type="ARBA" id="ARBA00023125"/>
    </source>
</evidence>
<name>A0A0R2A625_9LACO</name>
<dbReference type="OrthoDB" id="2328477at2"/>
<dbReference type="RefSeq" id="WP_057777210.1">
    <property type="nucleotide sequence ID" value="NZ_AYYY01000005.1"/>
</dbReference>
<dbReference type="SUPFAM" id="SSF47823">
    <property type="entry name" value="lambda integrase-like, N-terminal domain"/>
    <property type="match status" value="1"/>
</dbReference>
<evidence type="ECO:0000259" key="3">
    <source>
        <dbReference type="PROSITE" id="PS51900"/>
    </source>
</evidence>
<reference evidence="4 5" key="1">
    <citation type="journal article" date="2015" name="Genome Announc.">
        <title>Expanding the biotechnology potential of lactobacilli through comparative genomics of 213 strains and associated genera.</title>
        <authorList>
            <person name="Sun Z."/>
            <person name="Harris H.M."/>
            <person name="McCann A."/>
            <person name="Guo C."/>
            <person name="Argimon S."/>
            <person name="Zhang W."/>
            <person name="Yang X."/>
            <person name="Jeffery I.B."/>
            <person name="Cooney J.C."/>
            <person name="Kagawa T.F."/>
            <person name="Liu W."/>
            <person name="Song Y."/>
            <person name="Salvetti E."/>
            <person name="Wrobel A."/>
            <person name="Rasinkangas P."/>
            <person name="Parkhill J."/>
            <person name="Rea M.C."/>
            <person name="O'Sullivan O."/>
            <person name="Ritari J."/>
            <person name="Douillard F.P."/>
            <person name="Paul Ross R."/>
            <person name="Yang R."/>
            <person name="Briner A.E."/>
            <person name="Felis G.E."/>
            <person name="de Vos W.M."/>
            <person name="Barrangou R."/>
            <person name="Klaenhammer T.R."/>
            <person name="Caufield P.W."/>
            <person name="Cui Y."/>
            <person name="Zhang H."/>
            <person name="O'Toole P.W."/>
        </authorList>
    </citation>
    <scope>NUCLEOTIDE SEQUENCE [LARGE SCALE GENOMIC DNA]</scope>
    <source>
        <strain evidence="4 5">DSM 20634</strain>
    </source>
</reference>
<feature type="domain" description="Core-binding (CB)" evidence="3">
    <location>
        <begin position="1"/>
        <end position="91"/>
    </location>
</feature>
<dbReference type="InterPro" id="IPR010998">
    <property type="entry name" value="Integrase_recombinase_N"/>
</dbReference>